<feature type="domain" description="3-keto-alpha-glucoside-1,2-lyase/3-keto-2-hydroxy-glucal hydratase" evidence="2">
    <location>
        <begin position="45"/>
        <end position="225"/>
    </location>
</feature>
<accession>A0AAE3R5T2</accession>
<evidence type="ECO:0000313" key="3">
    <source>
        <dbReference type="EMBL" id="MDJ1503765.1"/>
    </source>
</evidence>
<keyword evidence="1" id="KW-0732">Signal</keyword>
<protein>
    <submittedName>
        <fullName evidence="3">DUF1080 domain-containing protein</fullName>
    </submittedName>
</protein>
<feature type="chain" id="PRO_5042245200" evidence="1">
    <location>
        <begin position="22"/>
        <end position="228"/>
    </location>
</feature>
<feature type="signal peptide" evidence="1">
    <location>
        <begin position="1"/>
        <end position="21"/>
    </location>
</feature>
<keyword evidence="4" id="KW-1185">Reference proteome</keyword>
<gene>
    <name evidence="3" type="ORF">QNI22_24090</name>
</gene>
<dbReference type="RefSeq" id="WP_314514392.1">
    <property type="nucleotide sequence ID" value="NZ_JASJOU010000009.1"/>
</dbReference>
<dbReference type="EMBL" id="JASJOU010000009">
    <property type="protein sequence ID" value="MDJ1503765.1"/>
    <property type="molecule type" value="Genomic_DNA"/>
</dbReference>
<dbReference type="Pfam" id="PF06439">
    <property type="entry name" value="3keto-disac_hyd"/>
    <property type="match status" value="1"/>
</dbReference>
<dbReference type="GO" id="GO:0016787">
    <property type="term" value="F:hydrolase activity"/>
    <property type="evidence" value="ECO:0007669"/>
    <property type="project" value="InterPro"/>
</dbReference>
<dbReference type="Gene3D" id="2.60.120.560">
    <property type="entry name" value="Exo-inulinase, domain 1"/>
    <property type="match status" value="1"/>
</dbReference>
<dbReference type="AlphaFoldDB" id="A0AAE3R5T2"/>
<dbReference type="InterPro" id="IPR010496">
    <property type="entry name" value="AL/BT2_dom"/>
</dbReference>
<dbReference type="Proteomes" id="UP001232063">
    <property type="component" value="Unassembled WGS sequence"/>
</dbReference>
<organism evidence="3 4">
    <name type="scientific">Xanthocytophaga agilis</name>
    <dbReference type="NCBI Taxonomy" id="3048010"/>
    <lineage>
        <taxon>Bacteria</taxon>
        <taxon>Pseudomonadati</taxon>
        <taxon>Bacteroidota</taxon>
        <taxon>Cytophagia</taxon>
        <taxon>Cytophagales</taxon>
        <taxon>Rhodocytophagaceae</taxon>
        <taxon>Xanthocytophaga</taxon>
    </lineage>
</organism>
<proteinExistence type="predicted"/>
<sequence length="228" mass="25538">MKKSFLIVLILCSVYTSFAQKAYTKHPNITQKGWHDLFTADLSNAIYPKGIWSVSEGVFTATEDQALWSKNMYENFILDLEFKNADGTNSGVIVHTSNLEDWIPNSVEIQIADDYSEQWSKAPANWQCGAVFGHQAASKKAVKKAGEWNHYTVTCVERKIWVVLNGELVNECDMSKFTSGKTNPDGSEIPSWLSNPLAELPLKGHIGFQGKHAGAPIYLRNIKIKELK</sequence>
<evidence type="ECO:0000313" key="4">
    <source>
        <dbReference type="Proteomes" id="UP001232063"/>
    </source>
</evidence>
<evidence type="ECO:0000256" key="1">
    <source>
        <dbReference type="SAM" id="SignalP"/>
    </source>
</evidence>
<comment type="caution">
    <text evidence="3">The sequence shown here is derived from an EMBL/GenBank/DDBJ whole genome shotgun (WGS) entry which is preliminary data.</text>
</comment>
<reference evidence="3" key="1">
    <citation type="submission" date="2023-05" db="EMBL/GenBank/DDBJ databases">
        <authorList>
            <person name="Zhang X."/>
        </authorList>
    </citation>
    <scope>NUCLEOTIDE SEQUENCE</scope>
    <source>
        <strain evidence="3">BD1B2-1</strain>
    </source>
</reference>
<evidence type="ECO:0000259" key="2">
    <source>
        <dbReference type="Pfam" id="PF06439"/>
    </source>
</evidence>
<name>A0AAE3R5T2_9BACT</name>